<protein>
    <submittedName>
        <fullName evidence="2">Uncharacterized protein</fullName>
    </submittedName>
</protein>
<accession>A0A5B7IGN1</accession>
<dbReference type="EMBL" id="VSRR010052760">
    <property type="protein sequence ID" value="MPC80018.1"/>
    <property type="molecule type" value="Genomic_DNA"/>
</dbReference>
<evidence type="ECO:0000256" key="1">
    <source>
        <dbReference type="SAM" id="MobiDB-lite"/>
    </source>
</evidence>
<evidence type="ECO:0000313" key="2">
    <source>
        <dbReference type="EMBL" id="MPC80018.1"/>
    </source>
</evidence>
<sequence length="69" mass="8027">MLIKVAMNIRHCCKNVTPCLSHASRGKAARRSPLVLLPSLLKTRHMNSRKQTNWHRMYPDKTRDSDIIE</sequence>
<feature type="compositionally biased region" description="Basic and acidic residues" evidence="1">
    <location>
        <begin position="57"/>
        <end position="69"/>
    </location>
</feature>
<dbReference type="Proteomes" id="UP000324222">
    <property type="component" value="Unassembled WGS sequence"/>
</dbReference>
<keyword evidence="3" id="KW-1185">Reference proteome</keyword>
<feature type="region of interest" description="Disordered" evidence="1">
    <location>
        <begin position="47"/>
        <end position="69"/>
    </location>
</feature>
<gene>
    <name evidence="2" type="ORF">E2C01_074581</name>
</gene>
<reference evidence="2 3" key="1">
    <citation type="submission" date="2019-05" db="EMBL/GenBank/DDBJ databases">
        <title>Another draft genome of Portunus trituberculatus and its Hox gene families provides insights of decapod evolution.</title>
        <authorList>
            <person name="Jeong J.-H."/>
            <person name="Song I."/>
            <person name="Kim S."/>
            <person name="Choi T."/>
            <person name="Kim D."/>
            <person name="Ryu S."/>
            <person name="Kim W."/>
        </authorList>
    </citation>
    <scope>NUCLEOTIDE SEQUENCE [LARGE SCALE GENOMIC DNA]</scope>
    <source>
        <tissue evidence="2">Muscle</tissue>
    </source>
</reference>
<evidence type="ECO:0000313" key="3">
    <source>
        <dbReference type="Proteomes" id="UP000324222"/>
    </source>
</evidence>
<proteinExistence type="predicted"/>
<organism evidence="2 3">
    <name type="scientific">Portunus trituberculatus</name>
    <name type="common">Swimming crab</name>
    <name type="synonym">Neptunus trituberculatus</name>
    <dbReference type="NCBI Taxonomy" id="210409"/>
    <lineage>
        <taxon>Eukaryota</taxon>
        <taxon>Metazoa</taxon>
        <taxon>Ecdysozoa</taxon>
        <taxon>Arthropoda</taxon>
        <taxon>Crustacea</taxon>
        <taxon>Multicrustacea</taxon>
        <taxon>Malacostraca</taxon>
        <taxon>Eumalacostraca</taxon>
        <taxon>Eucarida</taxon>
        <taxon>Decapoda</taxon>
        <taxon>Pleocyemata</taxon>
        <taxon>Brachyura</taxon>
        <taxon>Eubrachyura</taxon>
        <taxon>Portunoidea</taxon>
        <taxon>Portunidae</taxon>
        <taxon>Portuninae</taxon>
        <taxon>Portunus</taxon>
    </lineage>
</organism>
<name>A0A5B7IGN1_PORTR</name>
<comment type="caution">
    <text evidence="2">The sequence shown here is derived from an EMBL/GenBank/DDBJ whole genome shotgun (WGS) entry which is preliminary data.</text>
</comment>
<dbReference type="AlphaFoldDB" id="A0A5B7IGN1"/>